<reference evidence="2" key="1">
    <citation type="submission" date="2023-01" db="EMBL/GenBank/DDBJ databases">
        <title>Colletotrichum chrysophilum M932 genome sequence.</title>
        <authorList>
            <person name="Baroncelli R."/>
        </authorList>
    </citation>
    <scope>NUCLEOTIDE SEQUENCE</scope>
    <source>
        <strain evidence="2">M932</strain>
    </source>
</reference>
<name>A0AAD8ZY27_9PEZI</name>
<gene>
    <name evidence="2" type="ORF">CCHR01_19562</name>
</gene>
<feature type="region of interest" description="Disordered" evidence="1">
    <location>
        <begin position="1"/>
        <end position="66"/>
    </location>
</feature>
<comment type="caution">
    <text evidence="2">The sequence shown here is derived from an EMBL/GenBank/DDBJ whole genome shotgun (WGS) entry which is preliminary data.</text>
</comment>
<evidence type="ECO:0000313" key="2">
    <source>
        <dbReference type="EMBL" id="KAK1837818.1"/>
    </source>
</evidence>
<organism evidence="2 3">
    <name type="scientific">Colletotrichum chrysophilum</name>
    <dbReference type="NCBI Taxonomy" id="1836956"/>
    <lineage>
        <taxon>Eukaryota</taxon>
        <taxon>Fungi</taxon>
        <taxon>Dikarya</taxon>
        <taxon>Ascomycota</taxon>
        <taxon>Pezizomycotina</taxon>
        <taxon>Sordariomycetes</taxon>
        <taxon>Hypocreomycetidae</taxon>
        <taxon>Glomerellales</taxon>
        <taxon>Glomerellaceae</taxon>
        <taxon>Colletotrichum</taxon>
        <taxon>Colletotrichum gloeosporioides species complex</taxon>
    </lineage>
</organism>
<proteinExistence type="predicted"/>
<evidence type="ECO:0000313" key="3">
    <source>
        <dbReference type="Proteomes" id="UP001243330"/>
    </source>
</evidence>
<sequence>MERFPKTPPSSEGFMADPISNMDLPRSHDGGWEIVQNRNGGFEAGGGEGVMAEGCDRPIGHGIAED</sequence>
<keyword evidence="3" id="KW-1185">Reference proteome</keyword>
<evidence type="ECO:0000256" key="1">
    <source>
        <dbReference type="SAM" id="MobiDB-lite"/>
    </source>
</evidence>
<dbReference type="EMBL" id="JAQOWY010000998">
    <property type="protein sequence ID" value="KAK1837818.1"/>
    <property type="molecule type" value="Genomic_DNA"/>
</dbReference>
<dbReference type="Proteomes" id="UP001243330">
    <property type="component" value="Unassembled WGS sequence"/>
</dbReference>
<dbReference type="AlphaFoldDB" id="A0AAD8ZY27"/>
<feature type="compositionally biased region" description="Basic and acidic residues" evidence="1">
    <location>
        <begin position="54"/>
        <end position="66"/>
    </location>
</feature>
<accession>A0AAD8ZY27</accession>
<protein>
    <submittedName>
        <fullName evidence="2">Uncharacterized protein</fullName>
    </submittedName>
</protein>